<accession>A0AA90PJS7</accession>
<reference evidence="7 9" key="3">
    <citation type="journal article" date="2024" name="Syst. Appl. Microbiol.">
        <title>Helicobacter cappadocius sp. nov., from lizards: The first psychrotrophic Helicobacter species.</title>
        <authorList>
            <person name="Aydin F."/>
            <person name="Tarhane S."/>
            <person name="Karakaya E."/>
            <person name="Abay S."/>
            <person name="Kayman T."/>
            <person name="Guran O."/>
            <person name="Bozkurt E."/>
            <person name="Uzum N."/>
            <person name="Avci A."/>
            <person name="Olgun K."/>
            <person name="Jablonski D."/>
            <person name="Guran C."/>
            <person name="Burcin Saticioglu I."/>
        </authorList>
    </citation>
    <scope>NUCLEOTIDE SEQUENCE [LARGE SCALE GENOMIC DNA]</scope>
    <source>
        <strain evidence="7">Faydin-H75</strain>
        <strain evidence="9">faydin-H76</strain>
    </source>
</reference>
<dbReference type="EMBL" id="JAUYZK010000011">
    <property type="protein sequence ID" value="MDP2539567.1"/>
    <property type="molecule type" value="Genomic_DNA"/>
</dbReference>
<dbReference type="AlphaFoldDB" id="A0AA90PJS7"/>
<dbReference type="GO" id="GO:0046872">
    <property type="term" value="F:metal ion binding"/>
    <property type="evidence" value="ECO:0007669"/>
    <property type="project" value="UniProtKB-KW"/>
</dbReference>
<evidence type="ECO:0000256" key="1">
    <source>
        <dbReference type="ARBA" id="ARBA00001968"/>
    </source>
</evidence>
<feature type="transmembrane region" description="Helical" evidence="5">
    <location>
        <begin position="112"/>
        <end position="131"/>
    </location>
</feature>
<feature type="transmembrane region" description="Helical" evidence="5">
    <location>
        <begin position="45"/>
        <end position="63"/>
    </location>
</feature>
<dbReference type="SUPFAM" id="SSF56300">
    <property type="entry name" value="Metallo-dependent phosphatases"/>
    <property type="match status" value="1"/>
</dbReference>
<keyword evidence="2" id="KW-0479">Metal-binding</keyword>
<reference evidence="7" key="2">
    <citation type="submission" date="2023-07" db="EMBL/GenBank/DDBJ databases">
        <authorList>
            <person name="Aydin F."/>
            <person name="Tarhane S."/>
            <person name="Saticioglu I.B."/>
            <person name="Karakaya E."/>
            <person name="Abay S."/>
            <person name="Guran O."/>
            <person name="Bozkurt E."/>
            <person name="Uzum N."/>
            <person name="Olgun K."/>
            <person name="Jablonski D."/>
        </authorList>
    </citation>
    <scope>NUCLEOTIDE SEQUENCE</scope>
    <source>
        <strain evidence="7">Faydin-H75</strain>
    </source>
</reference>
<evidence type="ECO:0000313" key="10">
    <source>
        <dbReference type="Proteomes" id="UP001240777"/>
    </source>
</evidence>
<name>A0AA90PJS7_9HELI</name>
<keyword evidence="5" id="KW-0472">Membrane</keyword>
<proteinExistence type="inferred from homology"/>
<keyword evidence="5" id="KW-1133">Transmembrane helix</keyword>
<sequence>MENTSVSHIHLYFGLISLGVSLISHLIIYWGLFYKLNKSKIPQNILKFLIFLNAIAVVCYIYFQEYPLPIWLYTLLSLSIGIGFIFLVFTLLYQLIILPLRFFSLKKLRKKIQNIMVIACVLYTSYGIYIGQTSPIMDSVSISLKNLSTPLKVVQLSDVHISTLMTREKVKKIVDKVNAQNPDIIVLTGDIIDTQSRFAELAIEELKNLKATYGVYYVLGNHEYYHDINNIIKKLKDIGLNVLINQNILVQVDKKPILNIAGIADLMGDKVGFLKPNIDKTLQGINTNIPTLLLSHQPKIISQTQDKPIDLILSGHTHGGQIFPFSLAVLLDQPFIKGLHHITKNQTLYINQGTNLWGPPMRIGTHYEITIINLIPKK</sequence>
<dbReference type="InterPro" id="IPR051158">
    <property type="entry name" value="Metallophosphoesterase_sf"/>
</dbReference>
<dbReference type="InterPro" id="IPR029052">
    <property type="entry name" value="Metallo-depent_PP-like"/>
</dbReference>
<dbReference type="Proteomes" id="UP001177258">
    <property type="component" value="Unassembled WGS sequence"/>
</dbReference>
<evidence type="ECO:0000256" key="5">
    <source>
        <dbReference type="SAM" id="Phobius"/>
    </source>
</evidence>
<dbReference type="FunFam" id="3.60.21.10:FF:000028">
    <property type="entry name" value="Putative metallophosphoesterase"/>
    <property type="match status" value="1"/>
</dbReference>
<dbReference type="PANTHER" id="PTHR31302:SF0">
    <property type="entry name" value="TRANSMEMBRANE PROTEIN WITH METALLOPHOSPHOESTERASE DOMAIN"/>
    <property type="match status" value="1"/>
</dbReference>
<evidence type="ECO:0000256" key="3">
    <source>
        <dbReference type="ARBA" id="ARBA00022801"/>
    </source>
</evidence>
<dbReference type="EMBL" id="JAUPEV010000011">
    <property type="protein sequence ID" value="MDO7253639.1"/>
    <property type="molecule type" value="Genomic_DNA"/>
</dbReference>
<dbReference type="GO" id="GO:0016787">
    <property type="term" value="F:hydrolase activity"/>
    <property type="evidence" value="ECO:0007669"/>
    <property type="project" value="UniProtKB-KW"/>
</dbReference>
<comment type="cofactor">
    <cofactor evidence="1">
        <name>a divalent metal cation</name>
        <dbReference type="ChEBI" id="CHEBI:60240"/>
    </cofactor>
</comment>
<comment type="similarity">
    <text evidence="4">Belongs to the metallophosphoesterase superfamily.</text>
</comment>
<evidence type="ECO:0000313" key="7">
    <source>
        <dbReference type="EMBL" id="MDO7253639.1"/>
    </source>
</evidence>
<gene>
    <name evidence="7" type="ORF">Q5I04_06920</name>
    <name evidence="8" type="ORF">Q5I06_07250</name>
</gene>
<evidence type="ECO:0000313" key="9">
    <source>
        <dbReference type="Proteomes" id="UP001177258"/>
    </source>
</evidence>
<evidence type="ECO:0000259" key="6">
    <source>
        <dbReference type="Pfam" id="PF00149"/>
    </source>
</evidence>
<feature type="transmembrane region" description="Helical" evidence="5">
    <location>
        <begin position="12"/>
        <end position="33"/>
    </location>
</feature>
<dbReference type="InterPro" id="IPR004843">
    <property type="entry name" value="Calcineurin-like_PHP"/>
</dbReference>
<keyword evidence="3" id="KW-0378">Hydrolase</keyword>
<comment type="caution">
    <text evidence="8">The sequence shown here is derived from an EMBL/GenBank/DDBJ whole genome shotgun (WGS) entry which is preliminary data.</text>
</comment>
<evidence type="ECO:0000256" key="4">
    <source>
        <dbReference type="ARBA" id="ARBA00061089"/>
    </source>
</evidence>
<keyword evidence="10" id="KW-1185">Reference proteome</keyword>
<evidence type="ECO:0000256" key="2">
    <source>
        <dbReference type="ARBA" id="ARBA00022723"/>
    </source>
</evidence>
<feature type="domain" description="Calcineurin-like phosphoesterase" evidence="6">
    <location>
        <begin position="151"/>
        <end position="319"/>
    </location>
</feature>
<dbReference type="PANTHER" id="PTHR31302">
    <property type="entry name" value="TRANSMEMBRANE PROTEIN WITH METALLOPHOSPHOESTERASE DOMAIN-RELATED"/>
    <property type="match status" value="1"/>
</dbReference>
<dbReference type="Pfam" id="PF00149">
    <property type="entry name" value="Metallophos"/>
    <property type="match status" value="1"/>
</dbReference>
<dbReference type="RefSeq" id="WP_305517479.1">
    <property type="nucleotide sequence ID" value="NZ_JAUPEV010000011.1"/>
</dbReference>
<dbReference type="Gene3D" id="3.60.21.10">
    <property type="match status" value="1"/>
</dbReference>
<dbReference type="Proteomes" id="UP001240777">
    <property type="component" value="Unassembled WGS sequence"/>
</dbReference>
<keyword evidence="5" id="KW-0812">Transmembrane</keyword>
<protein>
    <submittedName>
        <fullName evidence="8">Metallophosphoesterase</fullName>
    </submittedName>
</protein>
<organism evidence="8 9">
    <name type="scientific">Helicobacter cappadocius</name>
    <dbReference type="NCBI Taxonomy" id="3063998"/>
    <lineage>
        <taxon>Bacteria</taxon>
        <taxon>Pseudomonadati</taxon>
        <taxon>Campylobacterota</taxon>
        <taxon>Epsilonproteobacteria</taxon>
        <taxon>Campylobacterales</taxon>
        <taxon>Helicobacteraceae</taxon>
        <taxon>Helicobacter</taxon>
    </lineage>
</organism>
<evidence type="ECO:0000313" key="8">
    <source>
        <dbReference type="EMBL" id="MDP2539567.1"/>
    </source>
</evidence>
<feature type="transmembrane region" description="Helical" evidence="5">
    <location>
        <begin position="75"/>
        <end position="100"/>
    </location>
</feature>
<reference evidence="8 10" key="1">
    <citation type="submission" date="2023-07" db="EMBL/GenBank/DDBJ databases">
        <title>Unpublished Manusciprt.</title>
        <authorList>
            <person name="Aydin F."/>
            <person name="Tarhane S."/>
            <person name="Saticioglu I.B."/>
            <person name="Karakaya E."/>
            <person name="Abay S."/>
            <person name="Guran O."/>
            <person name="Bozkurt E."/>
            <person name="Uzum N."/>
            <person name="Olgun K."/>
            <person name="Jablonski D."/>
        </authorList>
    </citation>
    <scope>NUCLEOTIDE SEQUENCE</scope>
    <source>
        <strain evidence="10">faydin-H75</strain>
        <strain evidence="8">Faydin-H76</strain>
    </source>
</reference>
<dbReference type="CDD" id="cd07385">
    <property type="entry name" value="MPP_YkuE_C"/>
    <property type="match status" value="1"/>
</dbReference>